<accession>A0A5J5IMS1</accession>
<sequence length="46" mass="5389">MPGPLNWGLFRNIKARCTNQFAGARRGAFHPKRKKKASRKSSRLWY</sequence>
<organism evidence="2 3">
    <name type="scientific">Ginsengibacter hankyongi</name>
    <dbReference type="NCBI Taxonomy" id="2607284"/>
    <lineage>
        <taxon>Bacteria</taxon>
        <taxon>Pseudomonadati</taxon>
        <taxon>Bacteroidota</taxon>
        <taxon>Chitinophagia</taxon>
        <taxon>Chitinophagales</taxon>
        <taxon>Chitinophagaceae</taxon>
        <taxon>Ginsengibacter</taxon>
    </lineage>
</organism>
<evidence type="ECO:0000256" key="1">
    <source>
        <dbReference type="SAM" id="MobiDB-lite"/>
    </source>
</evidence>
<proteinExistence type="predicted"/>
<gene>
    <name evidence="2" type="ORF">FW778_04070</name>
</gene>
<feature type="compositionally biased region" description="Basic residues" evidence="1">
    <location>
        <begin position="27"/>
        <end position="46"/>
    </location>
</feature>
<dbReference type="RefSeq" id="WP_150414388.1">
    <property type="nucleotide sequence ID" value="NZ_VYQF01000001.1"/>
</dbReference>
<keyword evidence="3" id="KW-1185">Reference proteome</keyword>
<feature type="region of interest" description="Disordered" evidence="1">
    <location>
        <begin position="24"/>
        <end position="46"/>
    </location>
</feature>
<evidence type="ECO:0000313" key="3">
    <source>
        <dbReference type="Proteomes" id="UP000326903"/>
    </source>
</evidence>
<dbReference type="Proteomes" id="UP000326903">
    <property type="component" value="Unassembled WGS sequence"/>
</dbReference>
<protein>
    <submittedName>
        <fullName evidence="2">Uncharacterized protein</fullName>
    </submittedName>
</protein>
<reference evidence="2 3" key="1">
    <citation type="submission" date="2019-09" db="EMBL/GenBank/DDBJ databases">
        <title>Draft genome sequence of Ginsengibacter sp. BR5-29.</title>
        <authorList>
            <person name="Im W.-T."/>
        </authorList>
    </citation>
    <scope>NUCLEOTIDE SEQUENCE [LARGE SCALE GENOMIC DNA]</scope>
    <source>
        <strain evidence="2 3">BR5-29</strain>
    </source>
</reference>
<name>A0A5J5IMS1_9BACT</name>
<dbReference type="AlphaFoldDB" id="A0A5J5IMS1"/>
<dbReference type="EMBL" id="VYQF01000001">
    <property type="protein sequence ID" value="KAA9042259.1"/>
    <property type="molecule type" value="Genomic_DNA"/>
</dbReference>
<evidence type="ECO:0000313" key="2">
    <source>
        <dbReference type="EMBL" id="KAA9042259.1"/>
    </source>
</evidence>
<comment type="caution">
    <text evidence="2">The sequence shown here is derived from an EMBL/GenBank/DDBJ whole genome shotgun (WGS) entry which is preliminary data.</text>
</comment>